<organism evidence="1 2">
    <name type="scientific">Massilia atriviolacea</name>
    <dbReference type="NCBI Taxonomy" id="2495579"/>
    <lineage>
        <taxon>Bacteria</taxon>
        <taxon>Pseudomonadati</taxon>
        <taxon>Pseudomonadota</taxon>
        <taxon>Betaproteobacteria</taxon>
        <taxon>Burkholderiales</taxon>
        <taxon>Oxalobacteraceae</taxon>
        <taxon>Telluria group</taxon>
        <taxon>Massilia</taxon>
    </lineage>
</organism>
<sequence>MPFGTADEAINPAKSIYLMTATLKNDYHSSYQPKAIVLHVERGAAADKADRINYTMDTLARAESDAAGTGNTYYLRMELEQGQYTVRSITGMVQSFPIIATFSAPLHAQLDAATPGVYYLGHVDATVRERVGNEFKAGPSIPLIDQAVAGASGGTFDVAVSDRWARDESEFKRRFPVLKSATIGKAILPAFDRPKAQAFWEAN</sequence>
<dbReference type="OrthoDB" id="7058468at2"/>
<evidence type="ECO:0000313" key="2">
    <source>
        <dbReference type="Proteomes" id="UP000278085"/>
    </source>
</evidence>
<dbReference type="AlphaFoldDB" id="A0A430HUG5"/>
<gene>
    <name evidence="1" type="ORF">EJB06_02485</name>
</gene>
<evidence type="ECO:0000313" key="1">
    <source>
        <dbReference type="EMBL" id="RSZ61014.1"/>
    </source>
</evidence>
<protein>
    <submittedName>
        <fullName evidence="1">Uncharacterized protein</fullName>
    </submittedName>
</protein>
<proteinExistence type="predicted"/>
<dbReference type="EMBL" id="RXLQ01000001">
    <property type="protein sequence ID" value="RSZ61014.1"/>
    <property type="molecule type" value="Genomic_DNA"/>
</dbReference>
<keyword evidence="2" id="KW-1185">Reference proteome</keyword>
<comment type="caution">
    <text evidence="1">The sequence shown here is derived from an EMBL/GenBank/DDBJ whole genome shotgun (WGS) entry which is preliminary data.</text>
</comment>
<dbReference type="RefSeq" id="WP_126072399.1">
    <property type="nucleotide sequence ID" value="NZ_CP051166.1"/>
</dbReference>
<dbReference type="Proteomes" id="UP000278085">
    <property type="component" value="Unassembled WGS sequence"/>
</dbReference>
<reference evidence="1 2" key="1">
    <citation type="submission" date="2018-12" db="EMBL/GenBank/DDBJ databases">
        <authorList>
            <person name="Yang E."/>
        </authorList>
    </citation>
    <scope>NUCLEOTIDE SEQUENCE [LARGE SCALE GENOMIC DNA]</scope>
    <source>
        <strain evidence="1 2">SOD</strain>
    </source>
</reference>
<name>A0A430HUG5_9BURK</name>
<accession>A0A430HUG5</accession>